<accession>A0A450YAL8</accession>
<dbReference type="AlphaFoldDB" id="A0A450YAL8"/>
<evidence type="ECO:0000313" key="1">
    <source>
        <dbReference type="EMBL" id="VFK38586.1"/>
    </source>
</evidence>
<sequence length="97" mass="11123">MLFRFEAKLRQASANYLFIVGRNCIFLARLSLRTDKSMNRVSLRSDLEIRPKFNDPVIPVWKQGSSAMDGASIARKYLLLDSRANGMTPLFALVAWW</sequence>
<protein>
    <submittedName>
        <fullName evidence="1">Uncharacterized protein</fullName>
    </submittedName>
</protein>
<proteinExistence type="predicted"/>
<name>A0A450YAL8_9GAMM</name>
<gene>
    <name evidence="1" type="ORF">BECKSD772F_GA0070984_102611</name>
</gene>
<organism evidence="1">
    <name type="scientific">Candidatus Kentrum sp. SD</name>
    <dbReference type="NCBI Taxonomy" id="2126332"/>
    <lineage>
        <taxon>Bacteria</taxon>
        <taxon>Pseudomonadati</taxon>
        <taxon>Pseudomonadota</taxon>
        <taxon>Gammaproteobacteria</taxon>
        <taxon>Candidatus Kentrum</taxon>
    </lineage>
</organism>
<reference evidence="1" key="1">
    <citation type="submission" date="2019-02" db="EMBL/GenBank/DDBJ databases">
        <authorList>
            <person name="Gruber-Vodicka R. H."/>
            <person name="Seah K. B. B."/>
        </authorList>
    </citation>
    <scope>NUCLEOTIDE SEQUENCE</scope>
    <source>
        <strain evidence="1">BECK_S1321</strain>
    </source>
</reference>
<dbReference type="EMBL" id="CAADFR010000026">
    <property type="protein sequence ID" value="VFK38586.1"/>
    <property type="molecule type" value="Genomic_DNA"/>
</dbReference>